<dbReference type="Gene3D" id="1.20.1600.10">
    <property type="entry name" value="Outer membrane efflux proteins (OEP)"/>
    <property type="match status" value="1"/>
</dbReference>
<evidence type="ECO:0000313" key="5">
    <source>
        <dbReference type="Proteomes" id="UP001501788"/>
    </source>
</evidence>
<name>A0ABP8L245_9BURK</name>
<keyword evidence="1" id="KW-0175">Coiled coil</keyword>
<gene>
    <name evidence="4" type="ORF">GCM10023090_08550</name>
</gene>
<feature type="signal peptide" evidence="3">
    <location>
        <begin position="1"/>
        <end position="17"/>
    </location>
</feature>
<organism evidence="4 5">
    <name type="scientific">Acidovorax lacteus</name>
    <dbReference type="NCBI Taxonomy" id="1924988"/>
    <lineage>
        <taxon>Bacteria</taxon>
        <taxon>Pseudomonadati</taxon>
        <taxon>Pseudomonadota</taxon>
        <taxon>Betaproteobacteria</taxon>
        <taxon>Burkholderiales</taxon>
        <taxon>Comamonadaceae</taxon>
        <taxon>Acidovorax</taxon>
    </lineage>
</organism>
<evidence type="ECO:0000313" key="4">
    <source>
        <dbReference type="EMBL" id="GAA4420642.1"/>
    </source>
</evidence>
<keyword evidence="5" id="KW-1185">Reference proteome</keyword>
<dbReference type="PANTHER" id="PTHR30203">
    <property type="entry name" value="OUTER MEMBRANE CATION EFFLUX PROTEIN"/>
    <property type="match status" value="1"/>
</dbReference>
<keyword evidence="3" id="KW-0732">Signal</keyword>
<dbReference type="InterPro" id="IPR010131">
    <property type="entry name" value="MdtP/NodT-like"/>
</dbReference>
<feature type="coiled-coil region" evidence="1">
    <location>
        <begin position="326"/>
        <end position="360"/>
    </location>
</feature>
<reference evidence="5" key="1">
    <citation type="journal article" date="2019" name="Int. J. Syst. Evol. Microbiol.">
        <title>The Global Catalogue of Microorganisms (GCM) 10K type strain sequencing project: providing services to taxonomists for standard genome sequencing and annotation.</title>
        <authorList>
            <consortium name="The Broad Institute Genomics Platform"/>
            <consortium name="The Broad Institute Genome Sequencing Center for Infectious Disease"/>
            <person name="Wu L."/>
            <person name="Ma J."/>
        </authorList>
    </citation>
    <scope>NUCLEOTIDE SEQUENCE [LARGE SCALE GENOMIC DNA]</scope>
    <source>
        <strain evidence="5">JCM 31890</strain>
    </source>
</reference>
<protein>
    <submittedName>
        <fullName evidence="4">TolC family protein</fullName>
    </submittedName>
</protein>
<evidence type="ECO:0000256" key="2">
    <source>
        <dbReference type="SAM" id="MobiDB-lite"/>
    </source>
</evidence>
<proteinExistence type="predicted"/>
<dbReference type="EMBL" id="BAABEX010000007">
    <property type="protein sequence ID" value="GAA4420642.1"/>
    <property type="molecule type" value="Genomic_DNA"/>
</dbReference>
<comment type="caution">
    <text evidence="4">The sequence shown here is derived from an EMBL/GenBank/DDBJ whole genome shotgun (WGS) entry which is preliminary data.</text>
</comment>
<feature type="region of interest" description="Disordered" evidence="2">
    <location>
        <begin position="38"/>
        <end position="84"/>
    </location>
</feature>
<sequence length="415" mass="45235">MLLWAALALGLPAGGLAQEPASPTASVGGSLSAAFHAAWSQQPEQRAAAERDRANRAAERAAERWTAEPPALEAQHTRGRSAAQAQEWELGVVVPLWLPRERERTARKAQAAARWTLTQRKRAEWELAGRVREAWWAVQRSQADLALQRDRLDAAARLAADMERRARAGDLAQSDVHQAWMAKAQAQAAVKQAEAELSAVHTSWAELVPALSPPAGTEDGVLVTEPVPQPMDTEPDAGYRHPMRAEALERAEAARKALELAQVQSRANPELSLGAVREREGPGEPGRTSWRAALRWPLGQGAAHEARVATASAEWIEAQAAAELVLRRTAADAAQAKARLDAARAQLATAEQRAHWAQELRGFVDKAYRFGEADAPSRLRVEQEAVEARRALMRARLDVGAAISQWRQSLGLLMD</sequence>
<evidence type="ECO:0000256" key="1">
    <source>
        <dbReference type="SAM" id="Coils"/>
    </source>
</evidence>
<evidence type="ECO:0000256" key="3">
    <source>
        <dbReference type="SAM" id="SignalP"/>
    </source>
</evidence>
<dbReference type="Proteomes" id="UP001501788">
    <property type="component" value="Unassembled WGS sequence"/>
</dbReference>
<feature type="compositionally biased region" description="Basic and acidic residues" evidence="2">
    <location>
        <begin position="47"/>
        <end position="66"/>
    </location>
</feature>
<accession>A0ABP8L245</accession>
<feature type="chain" id="PRO_5047006649" evidence="3">
    <location>
        <begin position="18"/>
        <end position="415"/>
    </location>
</feature>
<dbReference type="SUPFAM" id="SSF56954">
    <property type="entry name" value="Outer membrane efflux proteins (OEP)"/>
    <property type="match status" value="1"/>
</dbReference>